<gene>
    <name evidence="2" type="ORF">PAPYR_5702</name>
</gene>
<proteinExistence type="predicted"/>
<evidence type="ECO:0000313" key="2">
    <source>
        <dbReference type="EMBL" id="KAJ4458508.1"/>
    </source>
</evidence>
<evidence type="ECO:0000313" key="3">
    <source>
        <dbReference type="Proteomes" id="UP001141327"/>
    </source>
</evidence>
<name>A0ABQ8UJV7_9EUKA</name>
<reference evidence="2" key="1">
    <citation type="journal article" date="2022" name="bioRxiv">
        <title>Genomics of Preaxostyla Flagellates Illuminates Evolutionary Transitions and the Path Towards Mitochondrial Loss.</title>
        <authorList>
            <person name="Novak L.V.F."/>
            <person name="Treitli S.C."/>
            <person name="Pyrih J."/>
            <person name="Halakuc P."/>
            <person name="Pipaliya S.V."/>
            <person name="Vacek V."/>
            <person name="Brzon O."/>
            <person name="Soukal P."/>
            <person name="Eme L."/>
            <person name="Dacks J.B."/>
            <person name="Karnkowska A."/>
            <person name="Elias M."/>
            <person name="Hampl V."/>
        </authorList>
    </citation>
    <scope>NUCLEOTIDE SEQUENCE</scope>
    <source>
        <strain evidence="2">RCP-MX</strain>
    </source>
</reference>
<evidence type="ECO:0000256" key="1">
    <source>
        <dbReference type="SAM" id="MobiDB-lite"/>
    </source>
</evidence>
<accession>A0ABQ8UJV7</accession>
<protein>
    <submittedName>
        <fullName evidence="2">Uncharacterized protein</fullName>
    </submittedName>
</protein>
<dbReference type="EMBL" id="JAPMOS010000028">
    <property type="protein sequence ID" value="KAJ4458508.1"/>
    <property type="molecule type" value="Genomic_DNA"/>
</dbReference>
<dbReference type="InterPro" id="IPR011992">
    <property type="entry name" value="EF-hand-dom_pair"/>
</dbReference>
<feature type="compositionally biased region" description="Low complexity" evidence="1">
    <location>
        <begin position="237"/>
        <end position="248"/>
    </location>
</feature>
<dbReference type="Proteomes" id="UP001141327">
    <property type="component" value="Unassembled WGS sequence"/>
</dbReference>
<organism evidence="2 3">
    <name type="scientific">Paratrimastix pyriformis</name>
    <dbReference type="NCBI Taxonomy" id="342808"/>
    <lineage>
        <taxon>Eukaryota</taxon>
        <taxon>Metamonada</taxon>
        <taxon>Preaxostyla</taxon>
        <taxon>Paratrimastigidae</taxon>
        <taxon>Paratrimastix</taxon>
    </lineage>
</organism>
<feature type="region of interest" description="Disordered" evidence="1">
    <location>
        <begin position="185"/>
        <end position="254"/>
    </location>
</feature>
<comment type="caution">
    <text evidence="2">The sequence shown here is derived from an EMBL/GenBank/DDBJ whole genome shotgun (WGS) entry which is preliminary data.</text>
</comment>
<sequence length="292" mass="31239">MFSFGKKKILQETLDRAARTGFSVPEIRYFEERFHQLDQSSTHDSSYLNDQDLEPIKAAAPFASKLLQMSPSKKITVDSFVDLLAALRDGASLESRAAALFSLLSFDENSNRPDPPPLTAQDLVNDGTLAWGPNPQLSTDALRAINAVSQIAPPTTPPPQQTDGAQGPHMSLAQFSAFLATRCPKPPALSPLFPQPQPNAQPQPQPQPQQQPPQPLTMRGDTALSNARAPGVPCVVARGGRSGRSAASPPLPATGSQMDIWTALQAAPPGVQPPTRWTAHPLCTVPDPRGAL</sequence>
<keyword evidence="3" id="KW-1185">Reference proteome</keyword>
<feature type="compositionally biased region" description="Pro residues" evidence="1">
    <location>
        <begin position="185"/>
        <end position="215"/>
    </location>
</feature>
<feature type="region of interest" description="Disordered" evidence="1">
    <location>
        <begin position="267"/>
        <end position="292"/>
    </location>
</feature>
<dbReference type="Gene3D" id="1.10.238.10">
    <property type="entry name" value="EF-hand"/>
    <property type="match status" value="1"/>
</dbReference>
<dbReference type="SUPFAM" id="SSF47473">
    <property type="entry name" value="EF-hand"/>
    <property type="match status" value="1"/>
</dbReference>